<feature type="transmembrane region" description="Helical" evidence="1">
    <location>
        <begin position="102"/>
        <end position="121"/>
    </location>
</feature>
<accession>A0A4Z0V8H5</accession>
<dbReference type="GeneID" id="82149847"/>
<protein>
    <recommendedName>
        <fullName evidence="4">MFS transporter</fullName>
    </recommendedName>
</protein>
<name>A0A4Z0V8H5_9BACT</name>
<gene>
    <name evidence="2" type="ORF">EZ315_08595</name>
</gene>
<comment type="caution">
    <text evidence="2">The sequence shown here is derived from an EMBL/GenBank/DDBJ whole genome shotgun (WGS) entry which is preliminary data.</text>
</comment>
<feature type="transmembrane region" description="Helical" evidence="1">
    <location>
        <begin position="133"/>
        <end position="153"/>
    </location>
</feature>
<evidence type="ECO:0000313" key="2">
    <source>
        <dbReference type="EMBL" id="TGG40714.1"/>
    </source>
</evidence>
<dbReference type="EMBL" id="SJSA01000001">
    <property type="protein sequence ID" value="TGG40714.1"/>
    <property type="molecule type" value="Genomic_DNA"/>
</dbReference>
<evidence type="ECO:0000256" key="1">
    <source>
        <dbReference type="SAM" id="Phobius"/>
    </source>
</evidence>
<dbReference type="Proteomes" id="UP000297635">
    <property type="component" value="Unassembled WGS sequence"/>
</dbReference>
<organism evidence="2 3">
    <name type="scientific">Duncaniella freteri</name>
    <dbReference type="NCBI Taxonomy" id="2530391"/>
    <lineage>
        <taxon>Bacteria</taxon>
        <taxon>Pseudomonadati</taxon>
        <taxon>Bacteroidota</taxon>
        <taxon>Bacteroidia</taxon>
        <taxon>Bacteroidales</taxon>
        <taxon>Muribaculaceae</taxon>
        <taxon>Duncaniella</taxon>
    </lineage>
</organism>
<feature type="transmembrane region" description="Helical" evidence="1">
    <location>
        <begin position="165"/>
        <end position="185"/>
    </location>
</feature>
<dbReference type="InterPro" id="IPR036259">
    <property type="entry name" value="MFS_trans_sf"/>
</dbReference>
<dbReference type="AlphaFoldDB" id="A0A4Z0V8H5"/>
<feature type="transmembrane region" description="Helical" evidence="1">
    <location>
        <begin position="6"/>
        <end position="26"/>
    </location>
</feature>
<sequence>MAFIITLVAGAGFMLLQIHAGSYRYLELGIFRYRNTWIGILIFLLVMLVNTPSQMFIGSFAKLGSAAGNLEAQALMKYAIYGCLLGVILSLILILRRMRFRTLFALGFMLMAVSNAYMYFLYQTDSDLPSMRWPMLLNYMGWIMPYAVVCAHGMKNLPAKFLPTWLFLIVTVRNVMAPAIGVSVYSNWLQERTQFHKELLASEINHSNNVAVNTYNTTQRIGAFSGNGTFDSEKLASIQLSARVQKQATIVAFKDMTGTTVWLCLGCMLICLLLPYRKKEFM</sequence>
<dbReference type="SUPFAM" id="SSF103473">
    <property type="entry name" value="MFS general substrate transporter"/>
    <property type="match status" value="1"/>
</dbReference>
<feature type="transmembrane region" description="Helical" evidence="1">
    <location>
        <begin position="259"/>
        <end position="276"/>
    </location>
</feature>
<keyword evidence="1" id="KW-1133">Transmembrane helix</keyword>
<keyword evidence="3" id="KW-1185">Reference proteome</keyword>
<reference evidence="2 3" key="1">
    <citation type="submission" date="2019-02" db="EMBL/GenBank/DDBJ databases">
        <title>Isolation and identification of novel species under the genus Muribaculum.</title>
        <authorList>
            <person name="Miyake S."/>
            <person name="Ding Y."/>
            <person name="Low A."/>
            <person name="Soh M."/>
            <person name="Seedorf H."/>
        </authorList>
    </citation>
    <scope>NUCLEOTIDE SEQUENCE [LARGE SCALE GENOMIC DNA]</scope>
    <source>
        <strain evidence="2 3">TLL-A3</strain>
    </source>
</reference>
<proteinExistence type="predicted"/>
<feature type="transmembrane region" description="Helical" evidence="1">
    <location>
        <begin position="78"/>
        <end position="95"/>
    </location>
</feature>
<evidence type="ECO:0000313" key="3">
    <source>
        <dbReference type="Proteomes" id="UP000297635"/>
    </source>
</evidence>
<keyword evidence="1" id="KW-0472">Membrane</keyword>
<keyword evidence="1" id="KW-0812">Transmembrane</keyword>
<evidence type="ECO:0008006" key="4">
    <source>
        <dbReference type="Google" id="ProtNLM"/>
    </source>
</evidence>
<dbReference type="RefSeq" id="WP_135471693.1">
    <property type="nucleotide sequence ID" value="NZ_SJSA01000001.1"/>
</dbReference>
<feature type="transmembrane region" description="Helical" evidence="1">
    <location>
        <begin position="38"/>
        <end position="58"/>
    </location>
</feature>